<feature type="domain" description="MoeA C-terminal" evidence="1">
    <location>
        <begin position="93"/>
        <end position="165"/>
    </location>
</feature>
<proteinExistence type="predicted"/>
<dbReference type="Pfam" id="PF03454">
    <property type="entry name" value="MoeA_C"/>
    <property type="match status" value="1"/>
</dbReference>
<evidence type="ECO:0000313" key="2">
    <source>
        <dbReference type="EMBL" id="CAB4814315.1"/>
    </source>
</evidence>
<dbReference type="InterPro" id="IPR036425">
    <property type="entry name" value="MoaB/Mog-like_dom_sf"/>
</dbReference>
<organism evidence="2">
    <name type="scientific">freshwater metagenome</name>
    <dbReference type="NCBI Taxonomy" id="449393"/>
    <lineage>
        <taxon>unclassified sequences</taxon>
        <taxon>metagenomes</taxon>
        <taxon>ecological metagenomes</taxon>
    </lineage>
</organism>
<dbReference type="InterPro" id="IPR005111">
    <property type="entry name" value="MoeA_C_domain_IV"/>
</dbReference>
<protein>
    <submittedName>
        <fullName evidence="2">Unannotated protein</fullName>
    </submittedName>
</protein>
<dbReference type="PANTHER" id="PTHR10192">
    <property type="entry name" value="MOLYBDOPTERIN BIOSYNTHESIS PROTEIN"/>
    <property type="match status" value="1"/>
</dbReference>
<dbReference type="GO" id="GO:0005829">
    <property type="term" value="C:cytosol"/>
    <property type="evidence" value="ECO:0007669"/>
    <property type="project" value="TreeGrafter"/>
</dbReference>
<dbReference type="SUPFAM" id="SSF63867">
    <property type="entry name" value="MoeA C-terminal domain-like"/>
    <property type="match status" value="1"/>
</dbReference>
<dbReference type="EMBL" id="CAFAAX010000066">
    <property type="protein sequence ID" value="CAB4814315.1"/>
    <property type="molecule type" value="Genomic_DNA"/>
</dbReference>
<dbReference type="GO" id="GO:0061599">
    <property type="term" value="F:molybdopterin molybdotransferase activity"/>
    <property type="evidence" value="ECO:0007669"/>
    <property type="project" value="TreeGrafter"/>
</dbReference>
<dbReference type="SUPFAM" id="SSF53218">
    <property type="entry name" value="Molybdenum cofactor biosynthesis proteins"/>
    <property type="match status" value="1"/>
</dbReference>
<dbReference type="PANTHER" id="PTHR10192:SF5">
    <property type="entry name" value="GEPHYRIN"/>
    <property type="match status" value="1"/>
</dbReference>
<dbReference type="Gene3D" id="2.40.340.10">
    <property type="entry name" value="MoeA, C-terminal, domain IV"/>
    <property type="match status" value="1"/>
</dbReference>
<evidence type="ECO:0000259" key="1">
    <source>
        <dbReference type="Pfam" id="PF03454"/>
    </source>
</evidence>
<gene>
    <name evidence="2" type="ORF">UFOPK3119_00601</name>
</gene>
<accession>A0A6J6Z0R0</accession>
<dbReference type="InterPro" id="IPR036688">
    <property type="entry name" value="MoeA_C_domain_IV_sf"/>
</dbReference>
<dbReference type="GO" id="GO:0006777">
    <property type="term" value="P:Mo-molybdopterin cofactor biosynthetic process"/>
    <property type="evidence" value="ECO:0007669"/>
    <property type="project" value="TreeGrafter"/>
</dbReference>
<reference evidence="2" key="1">
    <citation type="submission" date="2020-05" db="EMBL/GenBank/DDBJ databases">
        <authorList>
            <person name="Chiriac C."/>
            <person name="Salcher M."/>
            <person name="Ghai R."/>
            <person name="Kavagutti S V."/>
        </authorList>
    </citation>
    <scope>NUCLEOTIDE SEQUENCE</scope>
</reference>
<sequence length="170" mass="18250">MVRADLIIISGERKDDSFDLITRTLAAMGEITTVEIAIESSGRHNFGVIGPDKIPVVTLPGDPVAAYISFELFIRPMIRTMLGAATIHRPSIKAKLEKAITSSGGYRSYIRAVLSEDGKSVMPLLSQGSSAQDEQATLSDANAFIAVPEGDLNIAAGSDVMVVVLERRYI</sequence>
<name>A0A6J6Z0R0_9ZZZZ</name>
<dbReference type="Gene3D" id="3.40.980.10">
    <property type="entry name" value="MoaB/Mog-like domain"/>
    <property type="match status" value="1"/>
</dbReference>
<dbReference type="InterPro" id="IPR038987">
    <property type="entry name" value="MoeA-like"/>
</dbReference>
<dbReference type="AlphaFoldDB" id="A0A6J6Z0R0"/>